<dbReference type="AlphaFoldDB" id="A0A381KNV2"/>
<protein>
    <submittedName>
        <fullName evidence="2">Uncharacterized protein</fullName>
    </submittedName>
</protein>
<accession>A0A381KNV2</accession>
<reference evidence="2 3" key="1">
    <citation type="submission" date="2018-06" db="EMBL/GenBank/DDBJ databases">
        <authorList>
            <consortium name="Pathogen Informatics"/>
            <person name="Doyle S."/>
        </authorList>
    </citation>
    <scope>NUCLEOTIDE SEQUENCE [LARGE SCALE GENOMIC DNA]</scope>
    <source>
        <strain evidence="2 3">NCTC12119</strain>
    </source>
</reference>
<feature type="region of interest" description="Disordered" evidence="1">
    <location>
        <begin position="23"/>
        <end position="43"/>
    </location>
</feature>
<dbReference type="RefSeq" id="WP_256682746.1">
    <property type="nucleotide sequence ID" value="NZ_UIGI01000002.1"/>
</dbReference>
<name>A0A381KNV2_9ENTR</name>
<dbReference type="Proteomes" id="UP000255528">
    <property type="component" value="Unassembled WGS sequence"/>
</dbReference>
<proteinExistence type="predicted"/>
<sequence length="43" mass="4943">MRQTLQQGGRQFRAQLDDLQVKLNNQQPVSPGEINAISQHLQR</sequence>
<gene>
    <name evidence="2" type="ORF">NCTC12119_05008</name>
</gene>
<organism evidence="2 3">
    <name type="scientific">Buttiauxella agrestis</name>
    <dbReference type="NCBI Taxonomy" id="82977"/>
    <lineage>
        <taxon>Bacteria</taxon>
        <taxon>Pseudomonadati</taxon>
        <taxon>Pseudomonadota</taxon>
        <taxon>Gammaproteobacteria</taxon>
        <taxon>Enterobacterales</taxon>
        <taxon>Enterobacteriaceae</taxon>
        <taxon>Buttiauxella</taxon>
    </lineage>
</organism>
<evidence type="ECO:0000256" key="1">
    <source>
        <dbReference type="SAM" id="MobiDB-lite"/>
    </source>
</evidence>
<dbReference type="EMBL" id="UIGI01000002">
    <property type="protein sequence ID" value="SUY92978.1"/>
    <property type="molecule type" value="Genomic_DNA"/>
</dbReference>
<evidence type="ECO:0000313" key="3">
    <source>
        <dbReference type="Proteomes" id="UP000255528"/>
    </source>
</evidence>
<evidence type="ECO:0000313" key="2">
    <source>
        <dbReference type="EMBL" id="SUY92978.1"/>
    </source>
</evidence>